<evidence type="ECO:0000313" key="3">
    <source>
        <dbReference type="EnsemblPlants" id="Pp3c14_17660V3.3"/>
    </source>
</evidence>
<reference evidence="3 4" key="2">
    <citation type="journal article" date="2018" name="Plant J.">
        <title>The Physcomitrella patens chromosome-scale assembly reveals moss genome structure and evolution.</title>
        <authorList>
            <person name="Lang D."/>
            <person name="Ullrich K.K."/>
            <person name="Murat F."/>
            <person name="Fuchs J."/>
            <person name="Jenkins J."/>
            <person name="Haas F.B."/>
            <person name="Piednoel M."/>
            <person name="Gundlach H."/>
            <person name="Van Bel M."/>
            <person name="Meyberg R."/>
            <person name="Vives C."/>
            <person name="Morata J."/>
            <person name="Symeonidi A."/>
            <person name="Hiss M."/>
            <person name="Muchero W."/>
            <person name="Kamisugi Y."/>
            <person name="Saleh O."/>
            <person name="Blanc G."/>
            <person name="Decker E.L."/>
            <person name="van Gessel N."/>
            <person name="Grimwood J."/>
            <person name="Hayes R.D."/>
            <person name="Graham S.W."/>
            <person name="Gunter L.E."/>
            <person name="McDaniel S.F."/>
            <person name="Hoernstein S.N.W."/>
            <person name="Larsson A."/>
            <person name="Li F.W."/>
            <person name="Perroud P.F."/>
            <person name="Phillips J."/>
            <person name="Ranjan P."/>
            <person name="Rokshar D.S."/>
            <person name="Rothfels C.J."/>
            <person name="Schneider L."/>
            <person name="Shu S."/>
            <person name="Stevenson D.W."/>
            <person name="Thummler F."/>
            <person name="Tillich M."/>
            <person name="Villarreal Aguilar J.C."/>
            <person name="Widiez T."/>
            <person name="Wong G.K."/>
            <person name="Wymore A."/>
            <person name="Zhang Y."/>
            <person name="Zimmer A.D."/>
            <person name="Quatrano R.S."/>
            <person name="Mayer K.F.X."/>
            <person name="Goodstein D."/>
            <person name="Casacuberta J.M."/>
            <person name="Vandepoele K."/>
            <person name="Reski R."/>
            <person name="Cuming A.C."/>
            <person name="Tuskan G.A."/>
            <person name="Maumus F."/>
            <person name="Salse J."/>
            <person name="Schmutz J."/>
            <person name="Rensing S.A."/>
        </authorList>
    </citation>
    <scope>NUCLEOTIDE SEQUENCE [LARGE SCALE GENOMIC DNA]</scope>
    <source>
        <strain evidence="3 4">cv. Gransden 2004</strain>
    </source>
</reference>
<reference evidence="3" key="3">
    <citation type="submission" date="2020-12" db="UniProtKB">
        <authorList>
            <consortium name="EnsemblPlants"/>
        </authorList>
    </citation>
    <scope>IDENTIFICATION</scope>
</reference>
<organism evidence="3 4">
    <name type="scientific">Physcomitrium patens</name>
    <name type="common">Spreading-leaved earth moss</name>
    <name type="synonym">Physcomitrella patens</name>
    <dbReference type="NCBI Taxonomy" id="3218"/>
    <lineage>
        <taxon>Eukaryota</taxon>
        <taxon>Viridiplantae</taxon>
        <taxon>Streptophyta</taxon>
        <taxon>Embryophyta</taxon>
        <taxon>Bryophyta</taxon>
        <taxon>Bryophytina</taxon>
        <taxon>Bryopsida</taxon>
        <taxon>Funariidae</taxon>
        <taxon>Funariales</taxon>
        <taxon>Funariaceae</taxon>
        <taxon>Physcomitrium</taxon>
    </lineage>
</organism>
<dbReference type="Proteomes" id="UP000006727">
    <property type="component" value="Chromosome 14"/>
</dbReference>
<keyword evidence="2" id="KW-1133">Transmembrane helix</keyword>
<keyword evidence="2" id="KW-0812">Transmembrane</keyword>
<evidence type="ECO:0008006" key="5">
    <source>
        <dbReference type="Google" id="ProtNLM"/>
    </source>
</evidence>
<dbReference type="Gene3D" id="2.120.10.80">
    <property type="entry name" value="Kelch-type beta propeller"/>
    <property type="match status" value="1"/>
</dbReference>
<dbReference type="Gramene" id="Pp3c14_17660V3.3">
    <property type="protein sequence ID" value="Pp3c14_17660V3.3"/>
    <property type="gene ID" value="Pp3c14_17660"/>
</dbReference>
<evidence type="ECO:0000256" key="2">
    <source>
        <dbReference type="SAM" id="Phobius"/>
    </source>
</evidence>
<gene>
    <name evidence="3" type="primary">LOC112291361</name>
</gene>
<feature type="transmembrane region" description="Helical" evidence="2">
    <location>
        <begin position="103"/>
        <end position="126"/>
    </location>
</feature>
<sequence>MPAHHEHDDDEEESEGGSATLPSARLSSHDSDDEPSEIFLLRKYAIEMCDVRDGSWHRLPPIPGYPSEIPSRCSFVCVDGKLYVMGGIPDSTKAKDSAEMHMLNVGLVSLSVSVRFLSFCFVFVLFSCRIHVDIWSISQGHWWWEQCASMHFSRAYVKCAAQGEHIYVAGDTCPAEVYDVGADRWHRLPDMVDVQFFCNGMLALNHQIYAFGYDILDPDVVVEPDVYSAQVFHLLSGQWSTASFAFSKCCTSASGRLMLDLVDGALVVFDTSSCTSTTLHGTLLDVVGMSKGWRQETVRFFIENDYIHLTPCQVFDLVVLEVAQKPLQVYTLVSLHGSRLRTLWRGIVDLDACKVTWDQIITCRFRLCQLDSENLSEICCMSS</sequence>
<dbReference type="GO" id="GO:0080037">
    <property type="term" value="P:negative regulation of cytokinin-activated signaling pathway"/>
    <property type="evidence" value="ECO:0007669"/>
    <property type="project" value="InterPro"/>
</dbReference>
<protein>
    <recommendedName>
        <fullName evidence="5">F-box/kelch-repeat protein</fullName>
    </recommendedName>
</protein>
<dbReference type="GO" id="GO:2000762">
    <property type="term" value="P:regulation of phenylpropanoid metabolic process"/>
    <property type="evidence" value="ECO:0007669"/>
    <property type="project" value="InterPro"/>
</dbReference>
<dbReference type="InterPro" id="IPR044595">
    <property type="entry name" value="KMD1-4"/>
</dbReference>
<evidence type="ECO:0000256" key="1">
    <source>
        <dbReference type="SAM" id="MobiDB-lite"/>
    </source>
</evidence>
<dbReference type="SUPFAM" id="SSF117281">
    <property type="entry name" value="Kelch motif"/>
    <property type="match status" value="1"/>
</dbReference>
<proteinExistence type="predicted"/>
<dbReference type="PANTHER" id="PTHR46407">
    <property type="entry name" value="OS02G0208700 PROTEIN"/>
    <property type="match status" value="1"/>
</dbReference>
<keyword evidence="4" id="KW-1185">Reference proteome</keyword>
<dbReference type="EMBL" id="ABEU02000014">
    <property type="status" value="NOT_ANNOTATED_CDS"/>
    <property type="molecule type" value="Genomic_DNA"/>
</dbReference>
<feature type="region of interest" description="Disordered" evidence="1">
    <location>
        <begin position="1"/>
        <end position="33"/>
    </location>
</feature>
<name>A0A7I4AT78_PHYPA</name>
<keyword evidence="2" id="KW-0472">Membrane</keyword>
<dbReference type="AlphaFoldDB" id="A0A7I4AT78"/>
<reference evidence="3 4" key="1">
    <citation type="journal article" date="2008" name="Science">
        <title>The Physcomitrella genome reveals evolutionary insights into the conquest of land by plants.</title>
        <authorList>
            <person name="Rensing S."/>
            <person name="Lang D."/>
            <person name="Zimmer A."/>
            <person name="Terry A."/>
            <person name="Salamov A."/>
            <person name="Shapiro H."/>
            <person name="Nishiyama T."/>
            <person name="Perroud P.-F."/>
            <person name="Lindquist E."/>
            <person name="Kamisugi Y."/>
            <person name="Tanahashi T."/>
            <person name="Sakakibara K."/>
            <person name="Fujita T."/>
            <person name="Oishi K."/>
            <person name="Shin-I T."/>
            <person name="Kuroki Y."/>
            <person name="Toyoda A."/>
            <person name="Suzuki Y."/>
            <person name="Hashimoto A."/>
            <person name="Yamaguchi K."/>
            <person name="Sugano A."/>
            <person name="Kohara Y."/>
            <person name="Fujiyama A."/>
            <person name="Anterola A."/>
            <person name="Aoki S."/>
            <person name="Ashton N."/>
            <person name="Barbazuk W.B."/>
            <person name="Barker E."/>
            <person name="Bennetzen J."/>
            <person name="Bezanilla M."/>
            <person name="Blankenship R."/>
            <person name="Cho S.H."/>
            <person name="Dutcher S."/>
            <person name="Estelle M."/>
            <person name="Fawcett J.A."/>
            <person name="Gundlach H."/>
            <person name="Hanada K."/>
            <person name="Heyl A."/>
            <person name="Hicks K.A."/>
            <person name="Hugh J."/>
            <person name="Lohr M."/>
            <person name="Mayer K."/>
            <person name="Melkozernov A."/>
            <person name="Murata T."/>
            <person name="Nelson D."/>
            <person name="Pils B."/>
            <person name="Prigge M."/>
            <person name="Reiss B."/>
            <person name="Renner T."/>
            <person name="Rombauts S."/>
            <person name="Rushton P."/>
            <person name="Sanderfoot A."/>
            <person name="Schween G."/>
            <person name="Shiu S.-H."/>
            <person name="Stueber K."/>
            <person name="Theodoulou F.L."/>
            <person name="Tu H."/>
            <person name="Van de Peer Y."/>
            <person name="Verrier P.J."/>
            <person name="Waters E."/>
            <person name="Wood A."/>
            <person name="Yang L."/>
            <person name="Cove D."/>
            <person name="Cuming A."/>
            <person name="Hasebe M."/>
            <person name="Lucas S."/>
            <person name="Mishler D.B."/>
            <person name="Reski R."/>
            <person name="Grigoriev I."/>
            <person name="Quatrano R.S."/>
            <person name="Boore J.L."/>
        </authorList>
    </citation>
    <scope>NUCLEOTIDE SEQUENCE [LARGE SCALE GENOMIC DNA]</scope>
    <source>
        <strain evidence="3 4">cv. Gransden 2004</strain>
    </source>
</reference>
<dbReference type="PANTHER" id="PTHR46407:SF3">
    <property type="entry name" value="OS02G0208700 PROTEIN"/>
    <property type="match status" value="1"/>
</dbReference>
<dbReference type="InterPro" id="IPR015915">
    <property type="entry name" value="Kelch-typ_b-propeller"/>
</dbReference>
<evidence type="ECO:0000313" key="4">
    <source>
        <dbReference type="Proteomes" id="UP000006727"/>
    </source>
</evidence>
<dbReference type="EnsemblPlants" id="Pp3c14_17660V3.3">
    <property type="protein sequence ID" value="Pp3c14_17660V3.3"/>
    <property type="gene ID" value="Pp3c14_17660"/>
</dbReference>
<accession>A0A7I4AT78</accession>